<dbReference type="RefSeq" id="WP_195902559.1">
    <property type="nucleotide sequence ID" value="NZ_JADOGI010000310.1"/>
</dbReference>
<accession>A0A931F5H5</accession>
<name>A0A931F5H5_9ACTN</name>
<sequence length="81" mass="9287">MTDAAYHGKPLHTLPKAVSWTCRIPRNAVLYELPPTPVAKQRGRPRTKGERLGQVAELAATRSWKIHRLRLYDKQRSAWPS</sequence>
<dbReference type="AlphaFoldDB" id="A0A931F5H5"/>
<keyword evidence="2" id="KW-1185">Reference proteome</keyword>
<reference evidence="1" key="1">
    <citation type="submission" date="2020-11" db="EMBL/GenBank/DDBJ databases">
        <title>Whole-genome analyses of Nonomuraea sp. K274.</title>
        <authorList>
            <person name="Veyisoglu A."/>
        </authorList>
    </citation>
    <scope>NUCLEOTIDE SEQUENCE</scope>
    <source>
        <strain evidence="1">K274</strain>
    </source>
</reference>
<dbReference type="EMBL" id="JADOGI010000310">
    <property type="protein sequence ID" value="MBF8193702.1"/>
    <property type="molecule type" value="Genomic_DNA"/>
</dbReference>
<evidence type="ECO:0000313" key="1">
    <source>
        <dbReference type="EMBL" id="MBF8193702.1"/>
    </source>
</evidence>
<gene>
    <name evidence="1" type="ORF">ITP53_50105</name>
</gene>
<protein>
    <submittedName>
        <fullName evidence="1">Uncharacterized protein</fullName>
    </submittedName>
</protein>
<evidence type="ECO:0000313" key="2">
    <source>
        <dbReference type="Proteomes" id="UP000605361"/>
    </source>
</evidence>
<comment type="caution">
    <text evidence="1">The sequence shown here is derived from an EMBL/GenBank/DDBJ whole genome shotgun (WGS) entry which is preliminary data.</text>
</comment>
<proteinExistence type="predicted"/>
<dbReference type="Proteomes" id="UP000605361">
    <property type="component" value="Unassembled WGS sequence"/>
</dbReference>
<organism evidence="1 2">
    <name type="scientific">Nonomuraea cypriaca</name>
    <dbReference type="NCBI Taxonomy" id="1187855"/>
    <lineage>
        <taxon>Bacteria</taxon>
        <taxon>Bacillati</taxon>
        <taxon>Actinomycetota</taxon>
        <taxon>Actinomycetes</taxon>
        <taxon>Streptosporangiales</taxon>
        <taxon>Streptosporangiaceae</taxon>
        <taxon>Nonomuraea</taxon>
    </lineage>
</organism>